<proteinExistence type="predicted"/>
<accession>Q67TN5</accession>
<dbReference type="EMBL" id="AP005592">
    <property type="protein sequence ID" value="BAD38261.1"/>
    <property type="molecule type" value="Genomic_DNA"/>
</dbReference>
<name>Q67TN5_ORYSJ</name>
<reference evidence="3" key="4">
    <citation type="journal article" date="2008" name="Nucleic Acids Res.">
        <title>The rice annotation project database (RAP-DB): 2008 update.</title>
        <authorList>
            <consortium name="The rice annotation project (RAP)"/>
        </authorList>
    </citation>
    <scope>GENOME REANNOTATION</scope>
    <source>
        <strain evidence="3">cv. Nipponbare</strain>
    </source>
</reference>
<dbReference type="EMBL" id="AP006176">
    <property type="protein sequence ID" value="BAD38486.1"/>
    <property type="molecule type" value="Genomic_DNA"/>
</dbReference>
<gene>
    <name evidence="1" type="ORF">P0638A12.32</name>
    <name evidence="2" type="ORF">P0681H07.12</name>
</gene>
<dbReference type="AlphaFoldDB" id="Q67TN5"/>
<organism evidence="2 3">
    <name type="scientific">Oryza sativa subsp. japonica</name>
    <name type="common">Rice</name>
    <dbReference type="NCBI Taxonomy" id="39947"/>
    <lineage>
        <taxon>Eukaryota</taxon>
        <taxon>Viridiplantae</taxon>
        <taxon>Streptophyta</taxon>
        <taxon>Embryophyta</taxon>
        <taxon>Tracheophyta</taxon>
        <taxon>Spermatophyta</taxon>
        <taxon>Magnoliopsida</taxon>
        <taxon>Liliopsida</taxon>
        <taxon>Poales</taxon>
        <taxon>Poaceae</taxon>
        <taxon>BOP clade</taxon>
        <taxon>Oryzoideae</taxon>
        <taxon>Oryzeae</taxon>
        <taxon>Oryzinae</taxon>
        <taxon>Oryza</taxon>
        <taxon>Oryza sativa</taxon>
    </lineage>
</organism>
<evidence type="ECO:0000313" key="3">
    <source>
        <dbReference type="Proteomes" id="UP000000763"/>
    </source>
</evidence>
<dbReference type="Proteomes" id="UP000000763">
    <property type="component" value="Chromosome 9"/>
</dbReference>
<reference evidence="3" key="3">
    <citation type="journal article" date="2005" name="Nature">
        <title>The map-based sequence of the rice genome.</title>
        <authorList>
            <consortium name="International rice genome sequencing project (IRGSP)"/>
            <person name="Matsumoto T."/>
            <person name="Wu J."/>
            <person name="Kanamori H."/>
            <person name="Katayose Y."/>
            <person name="Fujisawa M."/>
            <person name="Namiki N."/>
            <person name="Mizuno H."/>
            <person name="Yamamoto K."/>
            <person name="Antonio B.A."/>
            <person name="Baba T."/>
            <person name="Sakata K."/>
            <person name="Nagamura Y."/>
            <person name="Aoki H."/>
            <person name="Arikawa K."/>
            <person name="Arita K."/>
            <person name="Bito T."/>
            <person name="Chiden Y."/>
            <person name="Fujitsuka N."/>
            <person name="Fukunaka R."/>
            <person name="Hamada M."/>
            <person name="Harada C."/>
            <person name="Hayashi A."/>
            <person name="Hijishita S."/>
            <person name="Honda M."/>
            <person name="Hosokawa S."/>
            <person name="Ichikawa Y."/>
            <person name="Idonuma A."/>
            <person name="Iijima M."/>
            <person name="Ikeda M."/>
            <person name="Ikeno M."/>
            <person name="Ito K."/>
            <person name="Ito S."/>
            <person name="Ito T."/>
            <person name="Ito Y."/>
            <person name="Ito Y."/>
            <person name="Iwabuchi A."/>
            <person name="Kamiya K."/>
            <person name="Karasawa W."/>
            <person name="Kurita K."/>
            <person name="Katagiri S."/>
            <person name="Kikuta A."/>
            <person name="Kobayashi H."/>
            <person name="Kobayashi N."/>
            <person name="Machita K."/>
            <person name="Maehara T."/>
            <person name="Masukawa M."/>
            <person name="Mizubayashi T."/>
            <person name="Mukai Y."/>
            <person name="Nagasaki H."/>
            <person name="Nagata Y."/>
            <person name="Naito S."/>
            <person name="Nakashima M."/>
            <person name="Nakama Y."/>
            <person name="Nakamichi Y."/>
            <person name="Nakamura M."/>
            <person name="Meguro A."/>
            <person name="Negishi M."/>
            <person name="Ohta I."/>
            <person name="Ohta T."/>
            <person name="Okamoto M."/>
            <person name="Ono N."/>
            <person name="Saji S."/>
            <person name="Sakaguchi M."/>
            <person name="Sakai K."/>
            <person name="Shibata M."/>
            <person name="Shimokawa T."/>
            <person name="Song J."/>
            <person name="Takazaki Y."/>
            <person name="Terasawa K."/>
            <person name="Tsugane M."/>
            <person name="Tsuji K."/>
            <person name="Ueda S."/>
            <person name="Waki K."/>
            <person name="Yamagata H."/>
            <person name="Yamamoto M."/>
            <person name="Yamamoto S."/>
            <person name="Yamane H."/>
            <person name="Yoshiki S."/>
            <person name="Yoshihara R."/>
            <person name="Yukawa K."/>
            <person name="Zhong H."/>
            <person name="Yano M."/>
            <person name="Yuan Q."/>
            <person name="Ouyang S."/>
            <person name="Liu J."/>
            <person name="Jones K.M."/>
            <person name="Gansberger K."/>
            <person name="Moffat K."/>
            <person name="Hill J."/>
            <person name="Bera J."/>
            <person name="Fadrosh D."/>
            <person name="Jin S."/>
            <person name="Johri S."/>
            <person name="Kim M."/>
            <person name="Overton L."/>
            <person name="Reardon M."/>
            <person name="Tsitrin T."/>
            <person name="Vuong H."/>
            <person name="Weaver B."/>
            <person name="Ciecko A."/>
            <person name="Tallon L."/>
            <person name="Jackson J."/>
            <person name="Pai G."/>
            <person name="Aken S.V."/>
            <person name="Utterback T."/>
            <person name="Reidmuller S."/>
            <person name="Feldblyum T."/>
            <person name="Hsiao J."/>
            <person name="Zismann V."/>
            <person name="Iobst S."/>
            <person name="de Vazeille A.R."/>
            <person name="Buell C.R."/>
            <person name="Ying K."/>
            <person name="Li Y."/>
            <person name="Lu T."/>
            <person name="Huang Y."/>
            <person name="Zhao Q."/>
            <person name="Feng Q."/>
            <person name="Zhang L."/>
            <person name="Zhu J."/>
            <person name="Weng Q."/>
            <person name="Mu J."/>
            <person name="Lu Y."/>
            <person name="Fan D."/>
            <person name="Liu Y."/>
            <person name="Guan J."/>
            <person name="Zhang Y."/>
            <person name="Yu S."/>
            <person name="Liu X."/>
            <person name="Zhang Y."/>
            <person name="Hong G."/>
            <person name="Han B."/>
            <person name="Choisne N."/>
            <person name="Demange N."/>
            <person name="Orjeda G."/>
            <person name="Samain S."/>
            <person name="Cattolico L."/>
            <person name="Pelletier E."/>
            <person name="Couloux A."/>
            <person name="Segurens B."/>
            <person name="Wincker P."/>
            <person name="D'Hont A."/>
            <person name="Scarpelli C."/>
            <person name="Weissenbach J."/>
            <person name="Salanoubat M."/>
            <person name="Quetier F."/>
            <person name="Yu Y."/>
            <person name="Kim H.R."/>
            <person name="Rambo T."/>
            <person name="Currie J."/>
            <person name="Collura K."/>
            <person name="Luo M."/>
            <person name="Yang T."/>
            <person name="Ammiraju J.S.S."/>
            <person name="Engler F."/>
            <person name="Soderlund C."/>
            <person name="Wing R.A."/>
            <person name="Palmer L.E."/>
            <person name="de la Bastide M."/>
            <person name="Spiegel L."/>
            <person name="Nascimento L."/>
            <person name="Zutavern T."/>
            <person name="O'Shaughnessy A."/>
            <person name="Dike S."/>
            <person name="Dedhia N."/>
            <person name="Preston R."/>
            <person name="Balija V."/>
            <person name="McCombie W.R."/>
            <person name="Chow T."/>
            <person name="Chen H."/>
            <person name="Chung M."/>
            <person name="Chen C."/>
            <person name="Shaw J."/>
            <person name="Wu H."/>
            <person name="Hsiao K."/>
            <person name="Chao Y."/>
            <person name="Chu M."/>
            <person name="Cheng C."/>
            <person name="Hour A."/>
            <person name="Lee P."/>
            <person name="Lin S."/>
            <person name="Lin Y."/>
            <person name="Liou J."/>
            <person name="Liu S."/>
            <person name="Hsing Y."/>
            <person name="Raghuvanshi S."/>
            <person name="Mohanty A."/>
            <person name="Bharti A.K."/>
            <person name="Gaur A."/>
            <person name="Gupta V."/>
            <person name="Kumar D."/>
            <person name="Ravi V."/>
            <person name="Vij S."/>
            <person name="Kapur A."/>
            <person name="Khurana P."/>
            <person name="Khurana P."/>
            <person name="Khurana J.P."/>
            <person name="Tyagi A.K."/>
            <person name="Gaikwad K."/>
            <person name="Singh A."/>
            <person name="Dalal V."/>
            <person name="Srivastava S."/>
            <person name="Dixit A."/>
            <person name="Pal A.K."/>
            <person name="Ghazi I.A."/>
            <person name="Yadav M."/>
            <person name="Pandit A."/>
            <person name="Bhargava A."/>
            <person name="Sureshbabu K."/>
            <person name="Batra K."/>
            <person name="Sharma T.R."/>
            <person name="Mohapatra T."/>
            <person name="Singh N.K."/>
            <person name="Messing J."/>
            <person name="Nelson A.B."/>
            <person name="Fuks G."/>
            <person name="Kavchok S."/>
            <person name="Keizer G."/>
            <person name="Linton E."/>
            <person name="Llaca V."/>
            <person name="Song R."/>
            <person name="Tanyolac B."/>
            <person name="Young S."/>
            <person name="Ho-Il K."/>
            <person name="Hahn J.H."/>
            <person name="Sangsakoo G."/>
            <person name="Vanavichit A."/>
            <person name="de Mattos Luiz.A.T."/>
            <person name="Zimmer P.D."/>
            <person name="Malone G."/>
            <person name="Dellagostin O."/>
            <person name="de Oliveira A.C."/>
            <person name="Bevan M."/>
            <person name="Bancroft I."/>
            <person name="Minx P."/>
            <person name="Cordum H."/>
            <person name="Wilson R."/>
            <person name="Cheng Z."/>
            <person name="Jin W."/>
            <person name="Jiang J."/>
            <person name="Leong S.A."/>
            <person name="Iwama H."/>
            <person name="Gojobori T."/>
            <person name="Itoh T."/>
            <person name="Niimura Y."/>
            <person name="Fujii Y."/>
            <person name="Habara T."/>
            <person name="Sakai H."/>
            <person name="Sato Y."/>
            <person name="Wilson G."/>
            <person name="Kumar K."/>
            <person name="McCouch S."/>
            <person name="Juretic N."/>
            <person name="Hoen D."/>
            <person name="Wright S."/>
            <person name="Bruskiewich R."/>
            <person name="Bureau T."/>
            <person name="Miyao A."/>
            <person name="Hirochika H."/>
            <person name="Nishikawa T."/>
            <person name="Kadowaki K."/>
            <person name="Sugiura M."/>
            <person name="Burr B."/>
            <person name="Sasaki T."/>
        </authorList>
    </citation>
    <scope>NUCLEOTIDE SEQUENCE [LARGE SCALE GENOMIC DNA]</scope>
    <source>
        <strain evidence="3">cv. Nipponbare</strain>
    </source>
</reference>
<evidence type="ECO:0000313" key="1">
    <source>
        <dbReference type="EMBL" id="BAD38261.1"/>
    </source>
</evidence>
<reference evidence="2" key="2">
    <citation type="submission" date="2003-01" db="EMBL/GenBank/DDBJ databases">
        <title>Oryza sativa nipponbare(GA3) genomic DNA, chromosome 9, PAC clone:P0681H07.</title>
        <authorList>
            <person name="Sasaki T."/>
            <person name="Matsumoto T."/>
            <person name="Katayose Y."/>
        </authorList>
    </citation>
    <scope>NUCLEOTIDE SEQUENCE</scope>
</reference>
<reference evidence="1" key="1">
    <citation type="submission" date="2002-07" db="EMBL/GenBank/DDBJ databases">
        <title>Oryza sativa nipponbare(GA3) genomic DNA, chromosome 9, PAC clone:P0638A12.</title>
        <authorList>
            <person name="Sasaki T."/>
            <person name="Matsumoto T."/>
            <person name="Hattori M."/>
            <person name="Sakaki Y."/>
            <person name="Katayose Y."/>
        </authorList>
    </citation>
    <scope>NUCLEOTIDE SEQUENCE</scope>
</reference>
<sequence length="66" mass="7481">MKHKAAHEMADGSSTSDMLLLMVCASRVVQVQPQCCSRSHSMSSNKFELDLSFFLFDFDSRYTITI</sequence>
<protein>
    <submittedName>
        <fullName evidence="2">Uncharacterized protein</fullName>
    </submittedName>
</protein>
<evidence type="ECO:0000313" key="2">
    <source>
        <dbReference type="EMBL" id="BAD38486.1"/>
    </source>
</evidence>